<feature type="transmembrane region" description="Helical" evidence="5">
    <location>
        <begin position="26"/>
        <end position="46"/>
    </location>
</feature>
<evidence type="ECO:0000313" key="8">
    <source>
        <dbReference type="Proteomes" id="UP000010866"/>
    </source>
</evidence>
<dbReference type="RefSeq" id="WP_015325568.1">
    <property type="nucleotide sequence ID" value="NC_019977.1"/>
</dbReference>
<dbReference type="GO" id="GO:0016020">
    <property type="term" value="C:membrane"/>
    <property type="evidence" value="ECO:0007669"/>
    <property type="project" value="UniProtKB-SubCell"/>
</dbReference>
<feature type="domain" description="Mechanosensitive ion channel MscS" evidence="6">
    <location>
        <begin position="146"/>
        <end position="214"/>
    </location>
</feature>
<dbReference type="HOGENOM" id="CLU_907960_0_0_2"/>
<dbReference type="GO" id="GO:0055085">
    <property type="term" value="P:transmembrane transport"/>
    <property type="evidence" value="ECO:0007669"/>
    <property type="project" value="InterPro"/>
</dbReference>
<feature type="transmembrane region" description="Helical" evidence="5">
    <location>
        <begin position="61"/>
        <end position="83"/>
    </location>
</feature>
<evidence type="ECO:0000256" key="1">
    <source>
        <dbReference type="ARBA" id="ARBA00004370"/>
    </source>
</evidence>
<dbReference type="PANTHER" id="PTHR30566:SF5">
    <property type="entry name" value="MECHANOSENSITIVE ION CHANNEL PROTEIN 1, MITOCHONDRIAL-RELATED"/>
    <property type="match status" value="1"/>
</dbReference>
<name>L0L1X3_METHD</name>
<dbReference type="EMBL" id="CP003362">
    <property type="protein sequence ID" value="AGB50403.1"/>
    <property type="molecule type" value="Genomic_DNA"/>
</dbReference>
<reference evidence="8" key="1">
    <citation type="submission" date="2012-02" db="EMBL/GenBank/DDBJ databases">
        <title>Complete sequence of chromosome of Methanomethylovorans hollandica DSM 15978.</title>
        <authorList>
            <person name="Lucas S."/>
            <person name="Copeland A."/>
            <person name="Lapidus A."/>
            <person name="Glavina del Rio T."/>
            <person name="Dalin E."/>
            <person name="Tice H."/>
            <person name="Bruce D."/>
            <person name="Goodwin L."/>
            <person name="Pitluck S."/>
            <person name="Peters L."/>
            <person name="Mikhailova N."/>
            <person name="Held B."/>
            <person name="Kyrpides N."/>
            <person name="Mavromatis K."/>
            <person name="Ivanova N."/>
            <person name="Brettin T."/>
            <person name="Detter J.C."/>
            <person name="Han C."/>
            <person name="Larimer F."/>
            <person name="Land M."/>
            <person name="Hauser L."/>
            <person name="Markowitz V."/>
            <person name="Cheng J.-F."/>
            <person name="Hugenholtz P."/>
            <person name="Woyke T."/>
            <person name="Wu D."/>
            <person name="Spring S."/>
            <person name="Schroeder M."/>
            <person name="Brambilla E."/>
            <person name="Klenk H.-P."/>
            <person name="Eisen J.A."/>
        </authorList>
    </citation>
    <scope>NUCLEOTIDE SEQUENCE [LARGE SCALE GENOMIC DNA]</scope>
    <source>
        <strain evidence="8">DSM 15978 / NBRC 107637 / DMS1</strain>
    </source>
</reference>
<dbReference type="Proteomes" id="UP000010866">
    <property type="component" value="Chromosome"/>
</dbReference>
<dbReference type="InterPro" id="IPR023408">
    <property type="entry name" value="MscS_beta-dom_sf"/>
</dbReference>
<dbReference type="STRING" id="867904.Metho_2241"/>
<dbReference type="GeneID" id="14408319"/>
<dbReference type="Gene3D" id="2.30.30.60">
    <property type="match status" value="1"/>
</dbReference>
<sequence>MVRDSIIRPSREKLSKIKMRLTHDQLNKTILLFMIVILPIIAIDLAGRQEIIPIPETLMKVIQGIIVILVSFGVATLFIRLTISFIAGKFEGIGQPEEKILLSKLYVLLVYVLATVVVFLQMGIGMQNIALFLGLTATGFAFAIRDVVLSYIIWFMLLTKKPFKMGDYINVAGEEGQVKHIGMFYVLIDPSPETYADYTKVPNKVFLEKPIRNYGSYKFASTFDLYLKNVPKDIIDRLERIREKGSTLKGADATFYLNSDSDGVKITVEFKTVYGDRDILRDRLMSMMLQELDISA</sequence>
<dbReference type="PANTHER" id="PTHR30566">
    <property type="entry name" value="YNAI-RELATED MECHANOSENSITIVE ION CHANNEL"/>
    <property type="match status" value="1"/>
</dbReference>
<gene>
    <name evidence="7" type="ordered locus">Metho_2241</name>
</gene>
<dbReference type="Pfam" id="PF00924">
    <property type="entry name" value="MS_channel_2nd"/>
    <property type="match status" value="1"/>
</dbReference>
<evidence type="ECO:0000259" key="6">
    <source>
        <dbReference type="Pfam" id="PF00924"/>
    </source>
</evidence>
<evidence type="ECO:0000256" key="4">
    <source>
        <dbReference type="ARBA" id="ARBA00023136"/>
    </source>
</evidence>
<protein>
    <submittedName>
        <fullName evidence="7">Small-conductance mechanosensitive channel</fullName>
    </submittedName>
</protein>
<evidence type="ECO:0000256" key="3">
    <source>
        <dbReference type="ARBA" id="ARBA00022989"/>
    </source>
</evidence>
<proteinExistence type="predicted"/>
<evidence type="ECO:0000256" key="2">
    <source>
        <dbReference type="ARBA" id="ARBA00022692"/>
    </source>
</evidence>
<dbReference type="InterPro" id="IPR010920">
    <property type="entry name" value="LSM_dom_sf"/>
</dbReference>
<dbReference type="OrthoDB" id="11475at2157"/>
<keyword evidence="2 5" id="KW-0812">Transmembrane</keyword>
<dbReference type="KEGG" id="mhz:Metho_2241"/>
<keyword evidence="8" id="KW-1185">Reference proteome</keyword>
<feature type="transmembrane region" description="Helical" evidence="5">
    <location>
        <begin position="130"/>
        <end position="157"/>
    </location>
</feature>
<evidence type="ECO:0000256" key="5">
    <source>
        <dbReference type="SAM" id="Phobius"/>
    </source>
</evidence>
<organism evidence="7 8">
    <name type="scientific">Methanomethylovorans hollandica (strain DSM 15978 / NBRC 107637 / DMS1)</name>
    <dbReference type="NCBI Taxonomy" id="867904"/>
    <lineage>
        <taxon>Archaea</taxon>
        <taxon>Methanobacteriati</taxon>
        <taxon>Methanobacteriota</taxon>
        <taxon>Stenosarchaea group</taxon>
        <taxon>Methanomicrobia</taxon>
        <taxon>Methanosarcinales</taxon>
        <taxon>Methanosarcinaceae</taxon>
        <taxon>Methanomethylovorans</taxon>
    </lineage>
</organism>
<evidence type="ECO:0000313" key="7">
    <source>
        <dbReference type="EMBL" id="AGB50403.1"/>
    </source>
</evidence>
<keyword evidence="3 5" id="KW-1133">Transmembrane helix</keyword>
<feature type="transmembrane region" description="Helical" evidence="5">
    <location>
        <begin position="104"/>
        <end position="124"/>
    </location>
</feature>
<comment type="subcellular location">
    <subcellularLocation>
        <location evidence="1">Membrane</location>
    </subcellularLocation>
</comment>
<keyword evidence="4 5" id="KW-0472">Membrane</keyword>
<dbReference type="AlphaFoldDB" id="L0L1X3"/>
<accession>L0L1X3</accession>
<dbReference type="InterPro" id="IPR006685">
    <property type="entry name" value="MscS_channel_2nd"/>
</dbReference>
<dbReference type="SUPFAM" id="SSF50182">
    <property type="entry name" value="Sm-like ribonucleoproteins"/>
    <property type="match status" value="1"/>
</dbReference>